<dbReference type="RefSeq" id="WP_200313679.1">
    <property type="nucleotide sequence ID" value="NZ_JAENJH010000001.1"/>
</dbReference>
<dbReference type="SUPFAM" id="SSF52402">
    <property type="entry name" value="Adenine nucleotide alpha hydrolases-like"/>
    <property type="match status" value="2"/>
</dbReference>
<feature type="domain" description="UspA" evidence="2">
    <location>
        <begin position="22"/>
        <end position="154"/>
    </location>
</feature>
<evidence type="ECO:0000259" key="2">
    <source>
        <dbReference type="Pfam" id="PF00582"/>
    </source>
</evidence>
<dbReference type="InterPro" id="IPR006016">
    <property type="entry name" value="UspA"/>
</dbReference>
<dbReference type="InterPro" id="IPR006015">
    <property type="entry name" value="Universal_stress_UspA"/>
</dbReference>
<comment type="caution">
    <text evidence="3">The sequence shown here is derived from an EMBL/GenBank/DDBJ whole genome shotgun (WGS) entry which is preliminary data.</text>
</comment>
<gene>
    <name evidence="3" type="ORF">JHE00_00700</name>
</gene>
<dbReference type="PRINTS" id="PR01438">
    <property type="entry name" value="UNVRSLSTRESS"/>
</dbReference>
<dbReference type="Proteomes" id="UP000635245">
    <property type="component" value="Unassembled WGS sequence"/>
</dbReference>
<accession>A0A934QNJ0</accession>
<feature type="domain" description="UspA" evidence="2">
    <location>
        <begin position="165"/>
        <end position="299"/>
    </location>
</feature>
<dbReference type="PANTHER" id="PTHR46268:SF6">
    <property type="entry name" value="UNIVERSAL STRESS PROTEIN UP12"/>
    <property type="match status" value="1"/>
</dbReference>
<organism evidence="3 4">
    <name type="scientific">Prauserella cavernicola</name>
    <dbReference type="NCBI Taxonomy" id="2800127"/>
    <lineage>
        <taxon>Bacteria</taxon>
        <taxon>Bacillati</taxon>
        <taxon>Actinomycetota</taxon>
        <taxon>Actinomycetes</taxon>
        <taxon>Pseudonocardiales</taxon>
        <taxon>Pseudonocardiaceae</taxon>
        <taxon>Prauserella</taxon>
    </lineage>
</organism>
<reference evidence="3" key="1">
    <citation type="submission" date="2020-12" db="EMBL/GenBank/DDBJ databases">
        <title>Prauserella sp. ASG 168, a novel actinomycete isolated from cave rock.</title>
        <authorList>
            <person name="Suriyachadkun C."/>
        </authorList>
    </citation>
    <scope>NUCLEOTIDE SEQUENCE</scope>
    <source>
        <strain evidence="3">ASG 168</strain>
    </source>
</reference>
<sequence length="302" mass="30535">MTTATLTAPQAVRIAEFVPPPPIVVGVDGSATSLDAVRWAAREAERTGAALRLTHACDLPPLESEVPEDTEAASWAGSGRCWLVTAASVAAAEAPGVETDWSVRIGDATAVLTAQSREAGLVVLGSKGLDGRRRPGSVASAVAGSAACPVVVVRDGTVGADTGLVVAGTDGSPAACDALAFAFEAAAVRNARLVVVRAWCGPWAAEAGDDLGPAGLTAARECENRRLSADLTGWREKFPRVRVSMFVASGDRPAPALLAAAANAQLLVVGRHGRGGAPALGSASGELLRDAGCPVAVVRPPQ</sequence>
<keyword evidence="4" id="KW-1185">Reference proteome</keyword>
<dbReference type="PANTHER" id="PTHR46268">
    <property type="entry name" value="STRESS RESPONSE PROTEIN NHAX"/>
    <property type="match status" value="1"/>
</dbReference>
<evidence type="ECO:0000256" key="1">
    <source>
        <dbReference type="ARBA" id="ARBA00008791"/>
    </source>
</evidence>
<dbReference type="InterPro" id="IPR014729">
    <property type="entry name" value="Rossmann-like_a/b/a_fold"/>
</dbReference>
<dbReference type="Gene3D" id="3.40.50.620">
    <property type="entry name" value="HUPs"/>
    <property type="match status" value="2"/>
</dbReference>
<dbReference type="AlphaFoldDB" id="A0A934QNJ0"/>
<dbReference type="EMBL" id="JAENJH010000001">
    <property type="protein sequence ID" value="MBK1782824.1"/>
    <property type="molecule type" value="Genomic_DNA"/>
</dbReference>
<evidence type="ECO:0000313" key="4">
    <source>
        <dbReference type="Proteomes" id="UP000635245"/>
    </source>
</evidence>
<comment type="similarity">
    <text evidence="1">Belongs to the universal stress protein A family.</text>
</comment>
<name>A0A934QNJ0_9PSEU</name>
<proteinExistence type="inferred from homology"/>
<evidence type="ECO:0000313" key="3">
    <source>
        <dbReference type="EMBL" id="MBK1782824.1"/>
    </source>
</evidence>
<dbReference type="Pfam" id="PF00582">
    <property type="entry name" value="Usp"/>
    <property type="match status" value="2"/>
</dbReference>
<protein>
    <submittedName>
        <fullName evidence="3">Universal stress protein</fullName>
    </submittedName>
</protein>